<feature type="transmembrane region" description="Helical" evidence="6">
    <location>
        <begin position="57"/>
        <end position="78"/>
    </location>
</feature>
<sequence length="189" mass="21118">MNKGAKCQYSKPKSTKSCPVSTLKISMSKRFKSRFLFCNRWLDRRTIVSNMEAFQDLIVIVLCLGLFAVMLTQLWGIFAILSQPSGYKQVTAKILFILILVELFRLLIVYLQEHSISVGVAVEVTIVSVLREVIVYGALGISEVKTASICGLLLILGGLLFVCSKKPYIDCKSSNKNFCPLIEQDKLNS</sequence>
<evidence type="ECO:0000256" key="3">
    <source>
        <dbReference type="ARBA" id="ARBA00022692"/>
    </source>
</evidence>
<evidence type="ECO:0000256" key="1">
    <source>
        <dbReference type="ARBA" id="ARBA00004651"/>
    </source>
</evidence>
<comment type="caution">
    <text evidence="7">The sequence shown here is derived from an EMBL/GenBank/DDBJ whole genome shotgun (WGS) entry which is preliminary data.</text>
</comment>
<organism evidence="7 8">
    <name type="scientific">Richelia intracellularis HH01</name>
    <dbReference type="NCBI Taxonomy" id="1165094"/>
    <lineage>
        <taxon>Bacteria</taxon>
        <taxon>Bacillati</taxon>
        <taxon>Cyanobacteriota</taxon>
        <taxon>Cyanophyceae</taxon>
        <taxon>Nostocales</taxon>
        <taxon>Nostocaceae</taxon>
        <taxon>Richelia</taxon>
    </lineage>
</organism>
<dbReference type="EMBL" id="CAIY01000029">
    <property type="protein sequence ID" value="CCH66964.1"/>
    <property type="molecule type" value="Genomic_DNA"/>
</dbReference>
<keyword evidence="3 6" id="KW-0812">Transmembrane</keyword>
<feature type="transmembrane region" description="Helical" evidence="6">
    <location>
        <begin position="90"/>
        <end position="111"/>
    </location>
</feature>
<evidence type="ECO:0008006" key="9">
    <source>
        <dbReference type="Google" id="ProtNLM"/>
    </source>
</evidence>
<keyword evidence="4 6" id="KW-1133">Transmembrane helix</keyword>
<feature type="transmembrane region" description="Helical" evidence="6">
    <location>
        <begin position="118"/>
        <end position="139"/>
    </location>
</feature>
<dbReference type="Pfam" id="PF06146">
    <property type="entry name" value="PsiE"/>
    <property type="match status" value="1"/>
</dbReference>
<dbReference type="GO" id="GO:0005886">
    <property type="term" value="C:plasma membrane"/>
    <property type="evidence" value="ECO:0007669"/>
    <property type="project" value="UniProtKB-SubCell"/>
</dbReference>
<feature type="transmembrane region" description="Helical" evidence="6">
    <location>
        <begin position="145"/>
        <end position="163"/>
    </location>
</feature>
<evidence type="ECO:0000256" key="2">
    <source>
        <dbReference type="ARBA" id="ARBA00022475"/>
    </source>
</evidence>
<dbReference type="AlphaFoldDB" id="M1WRJ1"/>
<reference evidence="7 8" key="1">
    <citation type="submission" date="2012-05" db="EMBL/GenBank/DDBJ databases">
        <authorList>
            <person name="Hilton J."/>
        </authorList>
    </citation>
    <scope>NUCLEOTIDE SEQUENCE [LARGE SCALE GENOMIC DNA]</scope>
    <source>
        <strain evidence="7 8">HH01</strain>
    </source>
</reference>
<evidence type="ECO:0000256" key="5">
    <source>
        <dbReference type="ARBA" id="ARBA00023136"/>
    </source>
</evidence>
<gene>
    <name evidence="7" type="ORF">RINTHH_8090</name>
</gene>
<keyword evidence="5 6" id="KW-0472">Membrane</keyword>
<evidence type="ECO:0000256" key="4">
    <source>
        <dbReference type="ARBA" id="ARBA00022989"/>
    </source>
</evidence>
<dbReference type="STRING" id="1165094.RINTHH_8090"/>
<keyword evidence="2" id="KW-1003">Cell membrane</keyword>
<proteinExistence type="predicted"/>
<evidence type="ECO:0000313" key="7">
    <source>
        <dbReference type="EMBL" id="CCH66964.1"/>
    </source>
</evidence>
<comment type="subcellular location">
    <subcellularLocation>
        <location evidence="1">Cell membrane</location>
        <topology evidence="1">Multi-pass membrane protein</topology>
    </subcellularLocation>
</comment>
<name>M1WRJ1_9NOST</name>
<dbReference type="Proteomes" id="UP000053051">
    <property type="component" value="Unassembled WGS sequence"/>
</dbReference>
<protein>
    <recommendedName>
        <fullName evidence="9">Protein PsiE</fullName>
    </recommendedName>
</protein>
<keyword evidence="8" id="KW-1185">Reference proteome</keyword>
<accession>M1WRJ1</accession>
<dbReference type="InterPro" id="IPR020948">
    <property type="entry name" value="P_starv_induced_PsiE-like"/>
</dbReference>
<evidence type="ECO:0000313" key="8">
    <source>
        <dbReference type="Proteomes" id="UP000053051"/>
    </source>
</evidence>
<evidence type="ECO:0000256" key="6">
    <source>
        <dbReference type="SAM" id="Phobius"/>
    </source>
</evidence>
<reference evidence="8" key="2">
    <citation type="submission" date="2016-01" db="EMBL/GenBank/DDBJ databases">
        <title>Diatom-associated endosymboitic cyanobacterium lacks core nitrogen metabolism enzymes.</title>
        <authorList>
            <person name="Hilton J.A."/>
            <person name="Foster R.A."/>
            <person name="Tripp H.J."/>
            <person name="Carter B.J."/>
            <person name="Zehr J.P."/>
            <person name="Villareal T.A."/>
        </authorList>
    </citation>
    <scope>NUCLEOTIDE SEQUENCE [LARGE SCALE GENOMIC DNA]</scope>
    <source>
        <strain evidence="8">HH01</strain>
    </source>
</reference>